<feature type="region of interest" description="Disordered" evidence="1">
    <location>
        <begin position="70"/>
        <end position="181"/>
    </location>
</feature>
<gene>
    <name evidence="3" type="ORF">SNEC2469_LOCUS31169</name>
</gene>
<evidence type="ECO:0000313" key="3">
    <source>
        <dbReference type="EMBL" id="CAE7913080.1"/>
    </source>
</evidence>
<name>A0A813BLG2_9DINO</name>
<feature type="compositionally biased region" description="Low complexity" evidence="1">
    <location>
        <begin position="133"/>
        <end position="167"/>
    </location>
</feature>
<proteinExistence type="predicted"/>
<organism evidence="3 4">
    <name type="scientific">Symbiodinium necroappetens</name>
    <dbReference type="NCBI Taxonomy" id="1628268"/>
    <lineage>
        <taxon>Eukaryota</taxon>
        <taxon>Sar</taxon>
        <taxon>Alveolata</taxon>
        <taxon>Dinophyceae</taxon>
        <taxon>Suessiales</taxon>
        <taxon>Symbiodiniaceae</taxon>
        <taxon>Symbiodinium</taxon>
    </lineage>
</organism>
<reference evidence="3" key="1">
    <citation type="submission" date="2021-02" db="EMBL/GenBank/DDBJ databases">
        <authorList>
            <person name="Dougan E. K."/>
            <person name="Rhodes N."/>
            <person name="Thang M."/>
            <person name="Chan C."/>
        </authorList>
    </citation>
    <scope>NUCLEOTIDE SEQUENCE</scope>
</reference>
<evidence type="ECO:0000256" key="1">
    <source>
        <dbReference type="SAM" id="MobiDB-lite"/>
    </source>
</evidence>
<dbReference type="EMBL" id="CAJNJA010074587">
    <property type="protein sequence ID" value="CAE7913080.1"/>
    <property type="molecule type" value="Genomic_DNA"/>
</dbReference>
<accession>A0A813BLG2</accession>
<dbReference type="OrthoDB" id="440502at2759"/>
<evidence type="ECO:0000313" key="4">
    <source>
        <dbReference type="Proteomes" id="UP000601435"/>
    </source>
</evidence>
<evidence type="ECO:0000256" key="2">
    <source>
        <dbReference type="SAM" id="Phobius"/>
    </source>
</evidence>
<keyword evidence="2" id="KW-0812">Transmembrane</keyword>
<comment type="caution">
    <text evidence="3">The sequence shown here is derived from an EMBL/GenBank/DDBJ whole genome shotgun (WGS) entry which is preliminary data.</text>
</comment>
<dbReference type="AlphaFoldDB" id="A0A813BLG2"/>
<dbReference type="Proteomes" id="UP000601435">
    <property type="component" value="Unassembled WGS sequence"/>
</dbReference>
<feature type="compositionally biased region" description="Low complexity" evidence="1">
    <location>
        <begin position="96"/>
        <end position="124"/>
    </location>
</feature>
<keyword evidence="2" id="KW-1133">Transmembrane helix</keyword>
<keyword evidence="4" id="KW-1185">Reference proteome</keyword>
<protein>
    <submittedName>
        <fullName evidence="3">Uncharacterized protein</fullName>
    </submittedName>
</protein>
<feature type="compositionally biased region" description="Low complexity" evidence="1">
    <location>
        <begin position="75"/>
        <end position="88"/>
    </location>
</feature>
<feature type="transmembrane region" description="Helical" evidence="2">
    <location>
        <begin position="289"/>
        <end position="308"/>
    </location>
</feature>
<keyword evidence="2" id="KW-0472">Membrane</keyword>
<sequence>MAKVAWARDVGMAKHPEWYPELSSHSSDKQIAKALYMHGIEGCPRVCEDDEVEGHFEPFYEGVQVAESESWMKGAQQAATEPPTTEAPTMPPTRPPTTQAPITTPVPTLPPTTQAPTPAPTTQAPTPPPTTTPAPTTTAEVTQAPTPAPTTTTEAPVPTPAPTTQAPAPAPLPSLPSVHQGSKKPECFHVGYSYTLLDCLNHVPSMTDSREACKAHCAGFKEASYFVFHVPLSLCHCPPASASPIEDMGPDYIGGSMTCDAASYMKRNDADVPVFGTVPKFASAMSNRILVIAAAAAAVAMAMGAIRLGTRLTCDAPQEESVRLLGRTAGELQALEA</sequence>